<protein>
    <submittedName>
        <fullName evidence="1">Odorant receptor</fullName>
    </submittedName>
</protein>
<organism evidence="1 2">
    <name type="scientific">Holotrichia oblita</name>
    <name type="common">Chafer beetle</name>
    <dbReference type="NCBI Taxonomy" id="644536"/>
    <lineage>
        <taxon>Eukaryota</taxon>
        <taxon>Metazoa</taxon>
        <taxon>Ecdysozoa</taxon>
        <taxon>Arthropoda</taxon>
        <taxon>Hexapoda</taxon>
        <taxon>Insecta</taxon>
        <taxon>Pterygota</taxon>
        <taxon>Neoptera</taxon>
        <taxon>Endopterygota</taxon>
        <taxon>Coleoptera</taxon>
        <taxon>Polyphaga</taxon>
        <taxon>Scarabaeiformia</taxon>
        <taxon>Scarabaeidae</taxon>
        <taxon>Melolonthinae</taxon>
        <taxon>Holotrichia</taxon>
    </lineage>
</organism>
<keyword evidence="2" id="KW-1185">Reference proteome</keyword>
<proteinExistence type="predicted"/>
<accession>A0ACB9SM41</accession>
<evidence type="ECO:0000313" key="2">
    <source>
        <dbReference type="Proteomes" id="UP001056778"/>
    </source>
</evidence>
<name>A0ACB9SM41_HOLOL</name>
<sequence>MPAETIPSYQFMSFNVTILKLMGLWYEDHRGENDKLRYLKIFIVFLSLSPTLLPLFYEFIAVLIVYRIQVILAEVCVLGAIYMLICFVRNRSEIKNLVDSIENFNAYSDLDLKSIDRKATFFSKIIMAYSLSGMVIYTLSPLLSKSTCETTKSQYRIDHGVPCGIIVPIRIPPNSTNTLWIIDEVINGIVVVLVVVNMTMMVCGLLEHAIHQLKQVRSCILAISQADADEIEDITGFAVEFHIKVIDFIEKLNQYFGSQLVMHFTLTSVVISLLGFEILMVDDNKESVMYALHLIGWLIMLYTICFYGQLLIDEVSDAAPPRWGPNLN</sequence>
<evidence type="ECO:0000313" key="1">
    <source>
        <dbReference type="EMBL" id="KAI4454802.1"/>
    </source>
</evidence>
<comment type="caution">
    <text evidence="1">The sequence shown here is derived from an EMBL/GenBank/DDBJ whole genome shotgun (WGS) entry which is preliminary data.</text>
</comment>
<gene>
    <name evidence="1" type="ORF">MML48_9g00001970</name>
</gene>
<keyword evidence="1" id="KW-0675">Receptor</keyword>
<dbReference type="EMBL" id="CM043023">
    <property type="protein sequence ID" value="KAI4454802.1"/>
    <property type="molecule type" value="Genomic_DNA"/>
</dbReference>
<reference evidence="1" key="1">
    <citation type="submission" date="2022-04" db="EMBL/GenBank/DDBJ databases">
        <title>Chromosome-scale genome assembly of Holotrichia oblita Faldermann.</title>
        <authorList>
            <person name="Rongchong L."/>
        </authorList>
    </citation>
    <scope>NUCLEOTIDE SEQUENCE</scope>
    <source>
        <strain evidence="1">81SQS9</strain>
    </source>
</reference>
<dbReference type="Proteomes" id="UP001056778">
    <property type="component" value="Chromosome 9"/>
</dbReference>